<dbReference type="EMBL" id="UZAH01004403">
    <property type="protein sequence ID" value="VDO26971.1"/>
    <property type="molecule type" value="Genomic_DNA"/>
</dbReference>
<reference evidence="4" key="2">
    <citation type="submission" date="2019-09" db="UniProtKB">
        <authorList>
            <consortium name="WormBaseParasite"/>
        </authorList>
    </citation>
    <scope>IDENTIFICATION</scope>
</reference>
<accession>A0A183F901</accession>
<feature type="compositionally biased region" description="Basic and acidic residues" evidence="1">
    <location>
        <begin position="28"/>
        <end position="41"/>
    </location>
</feature>
<protein>
    <submittedName>
        <fullName evidence="2 4">Uncharacterized protein</fullName>
    </submittedName>
</protein>
<reference evidence="2 3" key="1">
    <citation type="submission" date="2018-11" db="EMBL/GenBank/DDBJ databases">
        <authorList>
            <consortium name="Pathogen Informatics"/>
        </authorList>
    </citation>
    <scope>NUCLEOTIDE SEQUENCE [LARGE SCALE GENOMIC DNA]</scope>
</reference>
<organism evidence="3 4">
    <name type="scientific">Heligmosomoides polygyrus</name>
    <name type="common">Parasitic roundworm</name>
    <dbReference type="NCBI Taxonomy" id="6339"/>
    <lineage>
        <taxon>Eukaryota</taxon>
        <taxon>Metazoa</taxon>
        <taxon>Ecdysozoa</taxon>
        <taxon>Nematoda</taxon>
        <taxon>Chromadorea</taxon>
        <taxon>Rhabditida</taxon>
        <taxon>Rhabditina</taxon>
        <taxon>Rhabditomorpha</taxon>
        <taxon>Strongyloidea</taxon>
        <taxon>Heligmosomidae</taxon>
        <taxon>Heligmosomoides</taxon>
    </lineage>
</organism>
<dbReference type="WBParaSite" id="HPBE_0000264301-mRNA-1">
    <property type="protein sequence ID" value="HPBE_0000264301-mRNA-1"/>
    <property type="gene ID" value="HPBE_0000264301"/>
</dbReference>
<dbReference type="Proteomes" id="UP000050761">
    <property type="component" value="Unassembled WGS sequence"/>
</dbReference>
<accession>A0A3P7TYR4</accession>
<dbReference type="AlphaFoldDB" id="A0A183F901"/>
<feature type="region of interest" description="Disordered" evidence="1">
    <location>
        <begin position="22"/>
        <end position="50"/>
    </location>
</feature>
<gene>
    <name evidence="2" type="ORF">HPBE_LOCUS2644</name>
</gene>
<evidence type="ECO:0000256" key="1">
    <source>
        <dbReference type="SAM" id="MobiDB-lite"/>
    </source>
</evidence>
<name>A0A183F901_HELPZ</name>
<sequence>MAAGGSLKLSISLSRGISSTSENSQIIIDEKMDETESKCGTDRPNANAREEPCIVAESSAKRSDLLNVKIPTGTKAQKRRRIQSVCFTNGPKVTRY</sequence>
<keyword evidence="3" id="KW-1185">Reference proteome</keyword>
<evidence type="ECO:0000313" key="4">
    <source>
        <dbReference type="WBParaSite" id="HPBE_0000264301-mRNA-1"/>
    </source>
</evidence>
<proteinExistence type="predicted"/>
<evidence type="ECO:0000313" key="3">
    <source>
        <dbReference type="Proteomes" id="UP000050761"/>
    </source>
</evidence>
<evidence type="ECO:0000313" key="2">
    <source>
        <dbReference type="EMBL" id="VDO26971.1"/>
    </source>
</evidence>